<dbReference type="SMART" id="SM00571">
    <property type="entry name" value="DDT"/>
    <property type="match status" value="1"/>
</dbReference>
<gene>
    <name evidence="8" type="ORF">J3Q64DRAFT_1829034</name>
</gene>
<feature type="domain" description="WAC" evidence="7">
    <location>
        <begin position="26"/>
        <end position="132"/>
    </location>
</feature>
<feature type="compositionally biased region" description="Basic and acidic residues" evidence="5">
    <location>
        <begin position="257"/>
        <end position="266"/>
    </location>
</feature>
<feature type="region of interest" description="Disordered" evidence="5">
    <location>
        <begin position="414"/>
        <end position="446"/>
    </location>
</feature>
<dbReference type="InterPro" id="IPR028941">
    <property type="entry name" value="WHIM2_dom"/>
</dbReference>
<dbReference type="EMBL" id="JBCLYO010000001">
    <property type="protein sequence ID" value="KAL0097700.1"/>
    <property type="molecule type" value="Genomic_DNA"/>
</dbReference>
<keyword evidence="4" id="KW-0175">Coiled coil</keyword>
<feature type="region of interest" description="Disordered" evidence="5">
    <location>
        <begin position="596"/>
        <end position="674"/>
    </location>
</feature>
<evidence type="ECO:0000256" key="2">
    <source>
        <dbReference type="ARBA" id="ARBA00023242"/>
    </source>
</evidence>
<evidence type="ECO:0000313" key="9">
    <source>
        <dbReference type="Proteomes" id="UP001448207"/>
    </source>
</evidence>
<sequence length="902" mass="104658">MPLLKRKRYPLLQPPTVDPTKKDKERPVWYYKITNEVFEDYATYLQRLSLYKRPVWQCETTGRSNLTYEDALKSEKTERDRVQDKLPEELQQRVLERVQFQTARLDTVVEDVYSYFLERYIAGEIVNCLWDDGIVYNARILEVLPSDKQDEDESKDKGNSYKVQLIDDHLEGIDDFIKVVTKSELKRDRLSYSKNLLKNFIRRYTIKETYVGAPWLVKPGLAEKYGIESTLPQSLQEAKNNAYLKSRKRKTGTPEELTPKKPEEKPLDAKKLEAMIKYPMEDLDVPIYRRDPSGEGPIMDMSPSTSNSTKTIQNPTGGMPICPTPCRDSTIPTECFGSFLMVWCFLSIFARPLDLSPFTLDDFENALHHNSTYIKSQILIESNVALLNAIIRQQRKSKLQGVASKNLALYDEHTSRSTTPALDGQSKDSSTRGSQDGSDEEKDELVGWPAQRALSRRASLVERGCGSDEIMRIGTGWDSATIKSVNDREGWEDVLIGCINQLAPSEKVPEFDRILNSLVPRHNSTLEERQTAYVSLCLKDKIMIFELLVQTVNECAFIKEYMEECQDQLTELRKQKIELSRERKRIYAARLEYEKRTGEHSGKTNEETENDASDDDSESSDTEDDVSKAQRQFKNETIHESRQAILKRRQQEREEREAKKLKLHHRQREEARARNLELKARAEERKKIDEEERQLHRKEEQVERDMRKYSTLRIKPLGRDKFFNRYYYLDHIGGAAAHGTGRLCVQSPSETDNMLLMERDQPSMDEKLTLPCGRGGGVGFVCQLMKEQGLPEESKLLEKSLDSQPLCPNLNEWWWFYQEPEEDLRLQLDALLAWLNPKGIREYRLKRELEKHIYSLTAGMKKRNNEHMTAKIVDVPRRSTRSKIAPQIPSGSWLAYVNKYAK</sequence>
<evidence type="ECO:0000256" key="1">
    <source>
        <dbReference type="ARBA" id="ARBA00004123"/>
    </source>
</evidence>
<dbReference type="InterPro" id="IPR018501">
    <property type="entry name" value="DDT_dom"/>
</dbReference>
<feature type="coiled-coil region" evidence="4">
    <location>
        <begin position="555"/>
        <end position="582"/>
    </location>
</feature>
<comment type="subcellular location">
    <subcellularLocation>
        <location evidence="1 3">Nucleus</location>
    </subcellularLocation>
</comment>
<dbReference type="PROSITE" id="PS50827">
    <property type="entry name" value="DDT"/>
    <property type="match status" value="1"/>
</dbReference>
<dbReference type="PANTHER" id="PTHR32075">
    <property type="entry name" value="ISWI CHROMATIN-REMODELING COMPLEX SUBUNIT YPL216W-RELATED"/>
    <property type="match status" value="1"/>
</dbReference>
<keyword evidence="2 3" id="KW-0539">Nucleus</keyword>
<reference evidence="8 9" key="1">
    <citation type="submission" date="2024-04" db="EMBL/GenBank/DDBJ databases">
        <title>Symmetric and asymmetric DNA N6-adenine methylation regulates different biological responses in Mucorales.</title>
        <authorList>
            <consortium name="Lawrence Berkeley National Laboratory"/>
            <person name="Lax C."/>
            <person name="Mondo S.J."/>
            <person name="Osorio-Concepcion M."/>
            <person name="Muszewska A."/>
            <person name="Corrochano-Luque M."/>
            <person name="Gutierrez G."/>
            <person name="Riley R."/>
            <person name="Lipzen A."/>
            <person name="Guo J."/>
            <person name="Hundley H."/>
            <person name="Amirebrahimi M."/>
            <person name="Ng V."/>
            <person name="Lorenzo-Gutierrez D."/>
            <person name="Binder U."/>
            <person name="Yang J."/>
            <person name="Song Y."/>
            <person name="Canovas D."/>
            <person name="Navarro E."/>
            <person name="Freitag M."/>
            <person name="Gabaldon T."/>
            <person name="Grigoriev I.V."/>
            <person name="Corrochano L.M."/>
            <person name="Nicolas F.E."/>
            <person name="Garre V."/>
        </authorList>
    </citation>
    <scope>NUCLEOTIDE SEQUENCE [LARGE SCALE GENOMIC DNA]</scope>
    <source>
        <strain evidence="8 9">L51</strain>
    </source>
</reference>
<feature type="domain" description="DDT" evidence="6">
    <location>
        <begin position="333"/>
        <end position="396"/>
    </location>
</feature>
<evidence type="ECO:0000256" key="4">
    <source>
        <dbReference type="SAM" id="Coils"/>
    </source>
</evidence>
<dbReference type="Pfam" id="PF15613">
    <property type="entry name" value="WSD"/>
    <property type="match status" value="1"/>
</dbReference>
<accession>A0ABR3BH29</accession>
<dbReference type="InterPro" id="IPR013136">
    <property type="entry name" value="WSTF_Acf1_Cbp146"/>
</dbReference>
<evidence type="ECO:0000259" key="6">
    <source>
        <dbReference type="PROSITE" id="PS50827"/>
    </source>
</evidence>
<comment type="caution">
    <text evidence="8">The sequence shown here is derived from an EMBL/GenBank/DDBJ whole genome shotgun (WGS) entry which is preliminary data.</text>
</comment>
<proteinExistence type="predicted"/>
<feature type="compositionally biased region" description="Acidic residues" evidence="5">
    <location>
        <begin position="607"/>
        <end position="624"/>
    </location>
</feature>
<dbReference type="PANTHER" id="PTHR32075:SF6">
    <property type="entry name" value="ISWI CHROMATIN-REMODELING COMPLEX SUBUNIT YPL216W-RELATED"/>
    <property type="match status" value="1"/>
</dbReference>
<evidence type="ECO:0000259" key="7">
    <source>
        <dbReference type="PROSITE" id="PS51136"/>
    </source>
</evidence>
<name>A0ABR3BH29_PHYBL</name>
<keyword evidence="9" id="KW-1185">Reference proteome</keyword>
<organism evidence="8 9">
    <name type="scientific">Phycomyces blakesleeanus</name>
    <dbReference type="NCBI Taxonomy" id="4837"/>
    <lineage>
        <taxon>Eukaryota</taxon>
        <taxon>Fungi</taxon>
        <taxon>Fungi incertae sedis</taxon>
        <taxon>Mucoromycota</taxon>
        <taxon>Mucoromycotina</taxon>
        <taxon>Mucoromycetes</taxon>
        <taxon>Mucorales</taxon>
        <taxon>Phycomycetaceae</taxon>
        <taxon>Phycomyces</taxon>
    </lineage>
</organism>
<feature type="region of interest" description="Disordered" evidence="5">
    <location>
        <begin position="242"/>
        <end position="266"/>
    </location>
</feature>
<dbReference type="Pfam" id="PF02791">
    <property type="entry name" value="DDT"/>
    <property type="match status" value="1"/>
</dbReference>
<dbReference type="Pfam" id="PF10537">
    <property type="entry name" value="WAC_Acf1_DNA_bd"/>
    <property type="match status" value="1"/>
</dbReference>
<feature type="compositionally biased region" description="Basic and acidic residues" evidence="5">
    <location>
        <begin position="625"/>
        <end position="642"/>
    </location>
</feature>
<dbReference type="PROSITE" id="PS51136">
    <property type="entry name" value="WAC"/>
    <property type="match status" value="1"/>
</dbReference>
<feature type="compositionally biased region" description="Basic and acidic residues" evidence="5">
    <location>
        <begin position="596"/>
        <end position="606"/>
    </location>
</feature>
<evidence type="ECO:0000256" key="3">
    <source>
        <dbReference type="PROSITE-ProRule" id="PRU00475"/>
    </source>
</evidence>
<protein>
    <submittedName>
        <fullName evidence="8">DDT transcription factor</fullName>
    </submittedName>
</protein>
<evidence type="ECO:0000256" key="5">
    <source>
        <dbReference type="SAM" id="MobiDB-lite"/>
    </source>
</evidence>
<feature type="compositionally biased region" description="Basic and acidic residues" evidence="5">
    <location>
        <begin position="649"/>
        <end position="660"/>
    </location>
</feature>
<evidence type="ECO:0000313" key="8">
    <source>
        <dbReference type="EMBL" id="KAL0097700.1"/>
    </source>
</evidence>
<dbReference type="Proteomes" id="UP001448207">
    <property type="component" value="Unassembled WGS sequence"/>
</dbReference>